<keyword evidence="15" id="KW-1185">Reference proteome</keyword>
<dbReference type="EMBL" id="JBHTBY010000001">
    <property type="protein sequence ID" value="MFC7319489.1"/>
    <property type="molecule type" value="Genomic_DNA"/>
</dbReference>
<evidence type="ECO:0000256" key="1">
    <source>
        <dbReference type="ARBA" id="ARBA00005056"/>
    </source>
</evidence>
<evidence type="ECO:0000256" key="8">
    <source>
        <dbReference type="ARBA" id="ARBA00023002"/>
    </source>
</evidence>
<dbReference type="InterPro" id="IPR022697">
    <property type="entry name" value="HDH_short"/>
</dbReference>
<keyword evidence="6 10" id="KW-0028">Amino-acid biosynthesis</keyword>
<comment type="catalytic activity">
    <reaction evidence="10">
        <text>L-homoserine + NADP(+) = L-aspartate 4-semialdehyde + NADPH + H(+)</text>
        <dbReference type="Rhea" id="RHEA:15761"/>
        <dbReference type="ChEBI" id="CHEBI:15378"/>
        <dbReference type="ChEBI" id="CHEBI:57476"/>
        <dbReference type="ChEBI" id="CHEBI:57783"/>
        <dbReference type="ChEBI" id="CHEBI:58349"/>
        <dbReference type="ChEBI" id="CHEBI:537519"/>
        <dbReference type="EC" id="1.1.1.3"/>
    </reaction>
</comment>
<keyword evidence="9 10" id="KW-0486">Methionine biosynthesis</keyword>
<dbReference type="EC" id="1.1.1.3" evidence="4 10"/>
<dbReference type="SUPFAM" id="SSF51735">
    <property type="entry name" value="NAD(P)-binding Rossmann-fold domains"/>
    <property type="match status" value="1"/>
</dbReference>
<keyword evidence="8 10" id="KW-0560">Oxidoreductase</keyword>
<dbReference type="Gene3D" id="3.30.360.10">
    <property type="entry name" value="Dihydrodipicolinate Reductase, domain 2"/>
    <property type="match status" value="1"/>
</dbReference>
<protein>
    <recommendedName>
        <fullName evidence="5 10">Homoserine dehydrogenase</fullName>
        <ecNumber evidence="4 10">1.1.1.3</ecNumber>
    </recommendedName>
</protein>
<dbReference type="InterPro" id="IPR036291">
    <property type="entry name" value="NAD(P)-bd_dom_sf"/>
</dbReference>
<comment type="pathway">
    <text evidence="1 10">Amino-acid biosynthesis; L-threonine biosynthesis; L-threonine from L-aspartate: step 3/5.</text>
</comment>
<gene>
    <name evidence="14" type="ORF">ACFQMN_01150</name>
</gene>
<evidence type="ECO:0000256" key="9">
    <source>
        <dbReference type="ARBA" id="ARBA00023167"/>
    </source>
</evidence>
<dbReference type="PROSITE" id="PS01042">
    <property type="entry name" value="HOMOSER_DHGENASE"/>
    <property type="match status" value="1"/>
</dbReference>
<reference evidence="15" key="1">
    <citation type="journal article" date="2019" name="Int. J. Syst. Evol. Microbiol.">
        <title>The Global Catalogue of Microorganisms (GCM) 10K type strain sequencing project: providing services to taxonomists for standard genome sequencing and annotation.</title>
        <authorList>
            <consortium name="The Broad Institute Genomics Platform"/>
            <consortium name="The Broad Institute Genome Sequencing Center for Infectious Disease"/>
            <person name="Wu L."/>
            <person name="Ma J."/>
        </authorList>
    </citation>
    <scope>NUCLEOTIDE SEQUENCE [LARGE SCALE GENOMIC DNA]</scope>
    <source>
        <strain evidence="15">CCUG 73951</strain>
    </source>
</reference>
<dbReference type="NCBIfam" id="NF004976">
    <property type="entry name" value="PRK06349.1"/>
    <property type="match status" value="1"/>
</dbReference>
<evidence type="ECO:0000256" key="5">
    <source>
        <dbReference type="ARBA" id="ARBA00013376"/>
    </source>
</evidence>
<proteinExistence type="inferred from homology"/>
<evidence type="ECO:0000313" key="14">
    <source>
        <dbReference type="EMBL" id="MFC7319489.1"/>
    </source>
</evidence>
<evidence type="ECO:0000256" key="11">
    <source>
        <dbReference type="RuleBase" id="RU004171"/>
    </source>
</evidence>
<keyword evidence="7 10" id="KW-0791">Threonine biosynthesis</keyword>
<evidence type="ECO:0000313" key="15">
    <source>
        <dbReference type="Proteomes" id="UP001596494"/>
    </source>
</evidence>
<evidence type="ECO:0000256" key="6">
    <source>
        <dbReference type="ARBA" id="ARBA00022605"/>
    </source>
</evidence>
<dbReference type="Proteomes" id="UP001596494">
    <property type="component" value="Unassembled WGS sequence"/>
</dbReference>
<dbReference type="Pfam" id="PF00742">
    <property type="entry name" value="Homoserine_dh"/>
    <property type="match status" value="1"/>
</dbReference>
<dbReference type="Pfam" id="PF03447">
    <property type="entry name" value="NAD_binding_3"/>
    <property type="match status" value="1"/>
</dbReference>
<comment type="caution">
    <text evidence="14">The sequence shown here is derived from an EMBL/GenBank/DDBJ whole genome shotgun (WGS) entry which is preliminary data.</text>
</comment>
<organism evidence="14 15">
    <name type="scientific">Halobacillus campisalis</name>
    <dbReference type="NCBI Taxonomy" id="435909"/>
    <lineage>
        <taxon>Bacteria</taxon>
        <taxon>Bacillati</taxon>
        <taxon>Bacillota</taxon>
        <taxon>Bacilli</taxon>
        <taxon>Bacillales</taxon>
        <taxon>Bacillaceae</taxon>
        <taxon>Halobacillus</taxon>
    </lineage>
</organism>
<evidence type="ECO:0000256" key="2">
    <source>
        <dbReference type="ARBA" id="ARBA00005062"/>
    </source>
</evidence>
<dbReference type="PANTHER" id="PTHR43331">
    <property type="entry name" value="HOMOSERINE DEHYDROGENASE"/>
    <property type="match status" value="1"/>
</dbReference>
<keyword evidence="10" id="KW-0521">NADP</keyword>
<comment type="similarity">
    <text evidence="3 11">Belongs to the homoserine dehydrogenase family.</text>
</comment>
<dbReference type="InterPro" id="IPR001342">
    <property type="entry name" value="HDH_cat"/>
</dbReference>
<evidence type="ECO:0000256" key="4">
    <source>
        <dbReference type="ARBA" id="ARBA00013213"/>
    </source>
</evidence>
<comment type="pathway">
    <text evidence="2 10">Amino-acid biosynthesis; L-methionine biosynthesis via de novo pathway; L-homoserine from L-aspartate: step 3/3.</text>
</comment>
<dbReference type="SUPFAM" id="SSF55347">
    <property type="entry name" value="Glyceraldehyde-3-phosphate dehydrogenase-like, C-terminal domain"/>
    <property type="match status" value="1"/>
</dbReference>
<name>A0ABW2JYV0_9BACI</name>
<dbReference type="InterPro" id="IPR019811">
    <property type="entry name" value="HDH_CS"/>
</dbReference>
<feature type="domain" description="Aspartate/homoserine dehydrogenase NAD-binding" evidence="13">
    <location>
        <begin position="9"/>
        <end position="123"/>
    </location>
</feature>
<evidence type="ECO:0000256" key="10">
    <source>
        <dbReference type="RuleBase" id="RU000579"/>
    </source>
</evidence>
<dbReference type="RefSeq" id="WP_289216233.1">
    <property type="nucleotide sequence ID" value="NZ_JAPVRC010000005.1"/>
</dbReference>
<sequence length="324" mass="35132">MTIKAALLGFGTVGQGVYEILEEKQQDLQHLLGRPVEVVGILVNDMNKSRPVRTETLVTDRFEQILEQQPDVIFEATIGQEPGYSYIKQALNERIHVVTANKVMFAAHGEDILEVADFHDVGIGYEATTAAGTPIIGTLSHLLQINNITKVEAILNGTSNYILTAMQQDGKSFSEALQEAKDKGYAEADPANDIEGHDAFYKLMILSQLLHKKQPVWSDVPLKGISQISPEDLTEAAQKGERIRHVAALELINGELSAQVKPVALPASHGLHSIDGVDNAITVSGDLVGSVTLRGPGAGKRTTASAMVEDFVRILQSAPIYQLH</sequence>
<dbReference type="InterPro" id="IPR005106">
    <property type="entry name" value="Asp/hSer_DH_NAD-bd"/>
</dbReference>
<evidence type="ECO:0000259" key="12">
    <source>
        <dbReference type="Pfam" id="PF00742"/>
    </source>
</evidence>
<dbReference type="Gene3D" id="3.40.50.720">
    <property type="entry name" value="NAD(P)-binding Rossmann-like Domain"/>
    <property type="match status" value="1"/>
</dbReference>
<evidence type="ECO:0000259" key="13">
    <source>
        <dbReference type="Pfam" id="PF03447"/>
    </source>
</evidence>
<feature type="domain" description="Homoserine dehydrogenase catalytic" evidence="12">
    <location>
        <begin position="134"/>
        <end position="312"/>
    </location>
</feature>
<evidence type="ECO:0000256" key="7">
    <source>
        <dbReference type="ARBA" id="ARBA00022697"/>
    </source>
</evidence>
<accession>A0ABW2JYV0</accession>
<dbReference type="PIRSF" id="PIRSF036497">
    <property type="entry name" value="HDH_short"/>
    <property type="match status" value="1"/>
</dbReference>
<dbReference type="PANTHER" id="PTHR43331:SF1">
    <property type="entry name" value="HOMOSERINE DEHYDROGENASE"/>
    <property type="match status" value="1"/>
</dbReference>
<evidence type="ECO:0000256" key="3">
    <source>
        <dbReference type="ARBA" id="ARBA00006753"/>
    </source>
</evidence>